<dbReference type="Pfam" id="PF06574">
    <property type="entry name" value="FAD_syn"/>
    <property type="match status" value="1"/>
</dbReference>
<comment type="similarity">
    <text evidence="15">Belongs to the ribF family.</text>
</comment>
<dbReference type="UniPathway" id="UPA00276">
    <property type="reaction ID" value="UER00406"/>
</dbReference>
<keyword evidence="6 15" id="KW-0808">Transferase</keyword>
<dbReference type="EC" id="2.7.1.26" evidence="15"/>
<dbReference type="InterPro" id="IPR004821">
    <property type="entry name" value="Cyt_trans-like"/>
</dbReference>
<dbReference type="GO" id="GO:0003919">
    <property type="term" value="F:FMN adenylyltransferase activity"/>
    <property type="evidence" value="ECO:0007669"/>
    <property type="project" value="UniProtKB-UniRule"/>
</dbReference>
<evidence type="ECO:0000256" key="14">
    <source>
        <dbReference type="ARBA" id="ARBA00049494"/>
    </source>
</evidence>
<dbReference type="NCBIfam" id="NF004163">
    <property type="entry name" value="PRK05627.1-6"/>
    <property type="match status" value="1"/>
</dbReference>
<reference evidence="17 18" key="1">
    <citation type="submission" date="2018-12" db="EMBL/GenBank/DDBJ databases">
        <authorList>
            <consortium name="Pathogen Informatics"/>
        </authorList>
    </citation>
    <scope>NUCLEOTIDE SEQUENCE [LARGE SCALE GENOMIC DNA]</scope>
    <source>
        <strain evidence="17 18">NCTC8284</strain>
    </source>
</reference>
<evidence type="ECO:0000256" key="1">
    <source>
        <dbReference type="ARBA" id="ARBA00002121"/>
    </source>
</evidence>
<dbReference type="KEGG" id="rpne:NCTC8284_03547"/>
<evidence type="ECO:0000256" key="7">
    <source>
        <dbReference type="ARBA" id="ARBA00022695"/>
    </source>
</evidence>
<evidence type="ECO:0000256" key="3">
    <source>
        <dbReference type="ARBA" id="ARBA00005201"/>
    </source>
</evidence>
<sequence>MPKFCHFVGKIMQLIRGLHHASRLLQGCALTIGNFDGVHLGHQAVLRHLRQKADELNLPMTVLLFEPQPREYFMGDNAPARLMRLRDKLYYLQQADVDVVVVAKFDRTFAAQSAGQFIEQTLVNQLHVKFLSIGDDFQFGANRQGNFAMLKKAGERFGFTVEDNHSFCLDEQRISSTTIREALAKDELSLAESLLGKPYRIFGRVIHGNKLGRTLGFPTANIRLHRQVNPIQGVYVVKVRLKSGEIFNGVANIGRRPTINGVIQLLEVHLFDFSKTIYGEQVEVEFCHKIREEMKFSSFDDLKAQIKRDVETAKAFLARILKSKNWKIK</sequence>
<comment type="catalytic activity">
    <reaction evidence="13 15">
        <text>riboflavin + ATP = FMN + ADP + H(+)</text>
        <dbReference type="Rhea" id="RHEA:14357"/>
        <dbReference type="ChEBI" id="CHEBI:15378"/>
        <dbReference type="ChEBI" id="CHEBI:30616"/>
        <dbReference type="ChEBI" id="CHEBI:57986"/>
        <dbReference type="ChEBI" id="CHEBI:58210"/>
        <dbReference type="ChEBI" id="CHEBI:456216"/>
        <dbReference type="EC" id="2.7.1.26"/>
    </reaction>
</comment>
<name>A0A448MT59_9PAST</name>
<dbReference type="FunFam" id="3.40.50.620:FF:000021">
    <property type="entry name" value="Riboflavin biosynthesis protein"/>
    <property type="match status" value="1"/>
</dbReference>
<evidence type="ECO:0000256" key="9">
    <source>
        <dbReference type="ARBA" id="ARBA00022777"/>
    </source>
</evidence>
<dbReference type="NCBIfam" id="NF004160">
    <property type="entry name" value="PRK05627.1-3"/>
    <property type="match status" value="1"/>
</dbReference>
<evidence type="ECO:0000256" key="5">
    <source>
        <dbReference type="ARBA" id="ARBA00022643"/>
    </source>
</evidence>
<dbReference type="PANTHER" id="PTHR22749:SF6">
    <property type="entry name" value="RIBOFLAVIN KINASE"/>
    <property type="match status" value="1"/>
</dbReference>
<dbReference type="GO" id="GO:0006747">
    <property type="term" value="P:FAD biosynthetic process"/>
    <property type="evidence" value="ECO:0007669"/>
    <property type="project" value="UniProtKB-UniRule"/>
</dbReference>
<evidence type="ECO:0000313" key="18">
    <source>
        <dbReference type="Proteomes" id="UP000278733"/>
    </source>
</evidence>
<dbReference type="InterPro" id="IPR015865">
    <property type="entry name" value="Riboflavin_kinase_bac/euk"/>
</dbReference>
<dbReference type="FunFam" id="2.40.30.30:FF:000003">
    <property type="entry name" value="Riboflavin biosynthesis protein"/>
    <property type="match status" value="1"/>
</dbReference>
<evidence type="ECO:0000256" key="12">
    <source>
        <dbReference type="ARBA" id="ARBA00023268"/>
    </source>
</evidence>
<dbReference type="InterPro" id="IPR023468">
    <property type="entry name" value="Riboflavin_kinase"/>
</dbReference>
<dbReference type="SUPFAM" id="SSF52374">
    <property type="entry name" value="Nucleotidylyl transferase"/>
    <property type="match status" value="1"/>
</dbReference>
<dbReference type="EC" id="2.7.7.2" evidence="15"/>
<dbReference type="InterPro" id="IPR023465">
    <property type="entry name" value="Riboflavin_kinase_dom_sf"/>
</dbReference>
<gene>
    <name evidence="17" type="primary">ribF</name>
    <name evidence="17" type="ORF">NCTC8284_03547</name>
</gene>
<comment type="catalytic activity">
    <reaction evidence="14 15">
        <text>FMN + ATP + H(+) = FAD + diphosphate</text>
        <dbReference type="Rhea" id="RHEA:17237"/>
        <dbReference type="ChEBI" id="CHEBI:15378"/>
        <dbReference type="ChEBI" id="CHEBI:30616"/>
        <dbReference type="ChEBI" id="CHEBI:33019"/>
        <dbReference type="ChEBI" id="CHEBI:57692"/>
        <dbReference type="ChEBI" id="CHEBI:58210"/>
        <dbReference type="EC" id="2.7.7.2"/>
    </reaction>
</comment>
<keyword evidence="11 15" id="KW-0067">ATP-binding</keyword>
<proteinExistence type="inferred from homology"/>
<dbReference type="NCBIfam" id="TIGR00125">
    <property type="entry name" value="cyt_tran_rel"/>
    <property type="match status" value="1"/>
</dbReference>
<dbReference type="GO" id="GO:0009398">
    <property type="term" value="P:FMN biosynthetic process"/>
    <property type="evidence" value="ECO:0007669"/>
    <property type="project" value="UniProtKB-UniRule"/>
</dbReference>
<comment type="pathway">
    <text evidence="2 15">Cofactor biosynthesis; FAD biosynthesis; FAD from FMN: step 1/1.</text>
</comment>
<keyword evidence="10 15" id="KW-0274">FAD</keyword>
<dbReference type="InterPro" id="IPR002606">
    <property type="entry name" value="Riboflavin_kinase_bac"/>
</dbReference>
<dbReference type="NCBIfam" id="TIGR00083">
    <property type="entry name" value="ribF"/>
    <property type="match status" value="1"/>
</dbReference>
<evidence type="ECO:0000256" key="4">
    <source>
        <dbReference type="ARBA" id="ARBA00022630"/>
    </source>
</evidence>
<protein>
    <recommendedName>
        <fullName evidence="15">Riboflavin biosynthesis protein</fullName>
    </recommendedName>
    <domain>
        <recommendedName>
            <fullName evidence="15">Riboflavin kinase</fullName>
            <ecNumber evidence="15">2.7.1.26</ecNumber>
        </recommendedName>
        <alternativeName>
            <fullName evidence="15">Flavokinase</fullName>
        </alternativeName>
    </domain>
    <domain>
        <recommendedName>
            <fullName evidence="15">FMN adenylyltransferase</fullName>
            <ecNumber evidence="15">2.7.7.2</ecNumber>
        </recommendedName>
        <alternativeName>
            <fullName evidence="15">FAD pyrophosphorylase</fullName>
        </alternativeName>
        <alternativeName>
            <fullName evidence="15">FAD synthase</fullName>
        </alternativeName>
    </domain>
</protein>
<keyword evidence="4 15" id="KW-0285">Flavoprotein</keyword>
<accession>A0A448MT59</accession>
<dbReference type="STRING" id="758.GCA_000730685_02210"/>
<dbReference type="UniPathway" id="UPA00277">
    <property type="reaction ID" value="UER00407"/>
</dbReference>
<keyword evidence="12" id="KW-0511">Multifunctional enzyme</keyword>
<dbReference type="NCBIfam" id="NF004159">
    <property type="entry name" value="PRK05627.1-2"/>
    <property type="match status" value="1"/>
</dbReference>
<evidence type="ECO:0000256" key="2">
    <source>
        <dbReference type="ARBA" id="ARBA00004726"/>
    </source>
</evidence>
<dbReference type="SUPFAM" id="SSF82114">
    <property type="entry name" value="Riboflavin kinase-like"/>
    <property type="match status" value="1"/>
</dbReference>
<dbReference type="Gene3D" id="2.40.30.30">
    <property type="entry name" value="Riboflavin kinase-like"/>
    <property type="match status" value="1"/>
</dbReference>
<dbReference type="NCBIfam" id="NF004162">
    <property type="entry name" value="PRK05627.1-5"/>
    <property type="match status" value="1"/>
</dbReference>
<dbReference type="PANTHER" id="PTHR22749">
    <property type="entry name" value="RIBOFLAVIN KINASE/FMN ADENYLYLTRANSFERASE"/>
    <property type="match status" value="1"/>
</dbReference>
<dbReference type="EMBL" id="LR134405">
    <property type="protein sequence ID" value="VEH68314.1"/>
    <property type="molecule type" value="Genomic_DNA"/>
</dbReference>
<dbReference type="PIRSF" id="PIRSF004491">
    <property type="entry name" value="FAD_Synth"/>
    <property type="match status" value="1"/>
</dbReference>
<comment type="pathway">
    <text evidence="3 15">Cofactor biosynthesis; FMN biosynthesis; FMN from riboflavin (ATP route): step 1/1.</text>
</comment>
<evidence type="ECO:0000259" key="16">
    <source>
        <dbReference type="SMART" id="SM00904"/>
    </source>
</evidence>
<dbReference type="AlphaFoldDB" id="A0A448MT59"/>
<dbReference type="InterPro" id="IPR014729">
    <property type="entry name" value="Rossmann-like_a/b/a_fold"/>
</dbReference>
<evidence type="ECO:0000256" key="6">
    <source>
        <dbReference type="ARBA" id="ARBA00022679"/>
    </source>
</evidence>
<dbReference type="InterPro" id="IPR015864">
    <property type="entry name" value="FAD_synthase"/>
</dbReference>
<keyword evidence="8 15" id="KW-0547">Nucleotide-binding</keyword>
<evidence type="ECO:0000313" key="17">
    <source>
        <dbReference type="EMBL" id="VEH68314.1"/>
    </source>
</evidence>
<evidence type="ECO:0000256" key="8">
    <source>
        <dbReference type="ARBA" id="ARBA00022741"/>
    </source>
</evidence>
<dbReference type="Gene3D" id="3.40.50.620">
    <property type="entry name" value="HUPs"/>
    <property type="match status" value="1"/>
</dbReference>
<keyword evidence="9 15" id="KW-0418">Kinase</keyword>
<comment type="function">
    <text evidence="1">Catalyzes the phosphorylation of riboflavin to FMN followed by the adenylation of FMN to FAD.</text>
</comment>
<dbReference type="SMART" id="SM00904">
    <property type="entry name" value="Flavokinase"/>
    <property type="match status" value="1"/>
</dbReference>
<keyword evidence="5 15" id="KW-0288">FMN</keyword>
<evidence type="ECO:0000256" key="10">
    <source>
        <dbReference type="ARBA" id="ARBA00022827"/>
    </source>
</evidence>
<evidence type="ECO:0000256" key="13">
    <source>
        <dbReference type="ARBA" id="ARBA00047880"/>
    </source>
</evidence>
<evidence type="ECO:0000256" key="15">
    <source>
        <dbReference type="PIRNR" id="PIRNR004491"/>
    </source>
</evidence>
<feature type="domain" description="Riboflavin kinase" evidence="16">
    <location>
        <begin position="194"/>
        <end position="318"/>
    </location>
</feature>
<organism evidence="17 18">
    <name type="scientific">Rodentibacter pneumotropicus</name>
    <dbReference type="NCBI Taxonomy" id="758"/>
    <lineage>
        <taxon>Bacteria</taxon>
        <taxon>Pseudomonadati</taxon>
        <taxon>Pseudomonadota</taxon>
        <taxon>Gammaproteobacteria</taxon>
        <taxon>Pasteurellales</taxon>
        <taxon>Pasteurellaceae</taxon>
        <taxon>Rodentibacter</taxon>
    </lineage>
</organism>
<dbReference type="CDD" id="cd02064">
    <property type="entry name" value="FAD_synthetase_N"/>
    <property type="match status" value="1"/>
</dbReference>
<dbReference type="Pfam" id="PF01687">
    <property type="entry name" value="Flavokinase"/>
    <property type="match status" value="1"/>
</dbReference>
<dbReference type="Proteomes" id="UP000278733">
    <property type="component" value="Chromosome"/>
</dbReference>
<dbReference type="GO" id="GO:0005524">
    <property type="term" value="F:ATP binding"/>
    <property type="evidence" value="ECO:0007669"/>
    <property type="project" value="UniProtKB-UniRule"/>
</dbReference>
<evidence type="ECO:0000256" key="11">
    <source>
        <dbReference type="ARBA" id="ARBA00022840"/>
    </source>
</evidence>
<keyword evidence="7 15" id="KW-0548">Nucleotidyltransferase</keyword>
<dbReference type="GO" id="GO:0009231">
    <property type="term" value="P:riboflavin biosynthetic process"/>
    <property type="evidence" value="ECO:0007669"/>
    <property type="project" value="InterPro"/>
</dbReference>
<dbReference type="GO" id="GO:0008531">
    <property type="term" value="F:riboflavin kinase activity"/>
    <property type="evidence" value="ECO:0007669"/>
    <property type="project" value="UniProtKB-UniRule"/>
</dbReference>